<evidence type="ECO:0000313" key="4">
    <source>
        <dbReference type="EMBL" id="MFH7600688.1"/>
    </source>
</evidence>
<dbReference type="PANTHER" id="PTHR43775:SF51">
    <property type="entry name" value="INACTIVE PHENOLPHTHIOCEROL SYNTHESIS POLYKETIDE SYNTHASE TYPE I PKS1-RELATED"/>
    <property type="match status" value="1"/>
</dbReference>
<evidence type="ECO:0000259" key="3">
    <source>
        <dbReference type="Pfam" id="PF22336"/>
    </source>
</evidence>
<feature type="non-terminal residue" evidence="4">
    <location>
        <position position="1"/>
    </location>
</feature>
<evidence type="ECO:0000313" key="5">
    <source>
        <dbReference type="Proteomes" id="UP001610631"/>
    </source>
</evidence>
<reference evidence="4 5" key="1">
    <citation type="submission" date="2024-03" db="EMBL/GenBank/DDBJ databases">
        <title>Whole genome sequencing of Streptomyces racemochromogenes, to identify antimicrobial biosynthetic gene clusters.</title>
        <authorList>
            <person name="Suryawanshi P."/>
            <person name="Krishnaraj P.U."/>
            <person name="Arun Y.P."/>
            <person name="Suryawanshi M.P."/>
            <person name="Rakshit O."/>
        </authorList>
    </citation>
    <scope>NUCLEOTIDE SEQUENCE [LARGE SCALE GENOMIC DNA]</scope>
    <source>
        <strain evidence="4 5">AUDT626</strain>
    </source>
</reference>
<dbReference type="Proteomes" id="UP001610631">
    <property type="component" value="Unassembled WGS sequence"/>
</dbReference>
<organism evidence="4 5">
    <name type="scientific">Streptomyces racemochromogenes</name>
    <dbReference type="NCBI Taxonomy" id="67353"/>
    <lineage>
        <taxon>Bacteria</taxon>
        <taxon>Bacillati</taxon>
        <taxon>Actinomycetota</taxon>
        <taxon>Actinomycetes</taxon>
        <taxon>Kitasatosporales</taxon>
        <taxon>Streptomycetaceae</taxon>
        <taxon>Streptomyces</taxon>
    </lineage>
</organism>
<evidence type="ECO:0000256" key="1">
    <source>
        <dbReference type="ARBA" id="ARBA00022679"/>
    </source>
</evidence>
<accession>A0ABW7PQS1</accession>
<comment type="caution">
    <text evidence="4">The sequence shown here is derived from an EMBL/GenBank/DDBJ whole genome shotgun (WGS) entry which is preliminary data.</text>
</comment>
<feature type="domain" description="RhiE-like KS-MAT linker" evidence="3">
    <location>
        <begin position="26"/>
        <end position="91"/>
    </location>
</feature>
<dbReference type="InterPro" id="IPR001227">
    <property type="entry name" value="Ac_transferase_dom_sf"/>
</dbReference>
<protein>
    <submittedName>
        <fullName evidence="4">Modular polyketide synthase</fullName>
    </submittedName>
</protein>
<keyword evidence="1" id="KW-0808">Transferase</keyword>
<gene>
    <name evidence="4" type="ORF">WDV06_37210</name>
</gene>
<dbReference type="EMBL" id="JBBDHD010000354">
    <property type="protein sequence ID" value="MFH7600688.1"/>
    <property type="molecule type" value="Genomic_DNA"/>
</dbReference>
<evidence type="ECO:0000256" key="2">
    <source>
        <dbReference type="ARBA" id="ARBA00023268"/>
    </source>
</evidence>
<sequence>APAEAPEEAPAPVPAPVAGGVVPLVVTARSTASLAGQAERLAGFVEGADAVSPADLAGALASGRAVFGERAVVLAGSAEEALSGLRALARGEDAAGVVTGGAGAPGRAVWVFPGQGA</sequence>
<proteinExistence type="predicted"/>
<dbReference type="Pfam" id="PF22336">
    <property type="entry name" value="RhiE-like_linker"/>
    <property type="match status" value="1"/>
</dbReference>
<dbReference type="Gene3D" id="3.40.366.10">
    <property type="entry name" value="Malonyl-Coenzyme A Acyl Carrier Protein, domain 2"/>
    <property type="match status" value="1"/>
</dbReference>
<name>A0ABW7PQS1_9ACTN</name>
<dbReference type="InterPro" id="IPR054514">
    <property type="entry name" value="RhiE-like_linker"/>
</dbReference>
<feature type="non-terminal residue" evidence="4">
    <location>
        <position position="117"/>
    </location>
</feature>
<keyword evidence="2" id="KW-0511">Multifunctional enzyme</keyword>
<dbReference type="PANTHER" id="PTHR43775">
    <property type="entry name" value="FATTY ACID SYNTHASE"/>
    <property type="match status" value="1"/>
</dbReference>
<keyword evidence="5" id="KW-1185">Reference proteome</keyword>
<dbReference type="InterPro" id="IPR050091">
    <property type="entry name" value="PKS_NRPS_Biosynth_Enz"/>
</dbReference>